<keyword evidence="6" id="KW-1185">Reference proteome</keyword>
<gene>
    <name evidence="5" type="ordered locus">Ocepr_0730</name>
</gene>
<dbReference type="HOGENOM" id="CLU_000604_36_0_0"/>
<evidence type="ECO:0000256" key="3">
    <source>
        <dbReference type="SAM" id="MobiDB-lite"/>
    </source>
</evidence>
<sequence>MRLVRTEGLTYSLGDRDLLRGVDFELRHGDRVALVGRNGSGKTTLLRLLSGELEPHAGRLLFGPGVTLARTRQEPRFGEETVGEVLRQGFARLERMEARLTELEARLDDPEAYGEWETLHAHFEAAGGYTREARYRAVLKGLRFAGREDEPAGRLSGGEARRLELGRALLAAADGLLLDEPTNHLDAPMRAWLAGFLAEHKGGLLFVSHDRWFMNRLAAAVAHLERGRLAVYPGDYEAFRTARAEREAQALRVWQNWENRRRELEASLEQARRWAHSSEKQAVRKRALETRYEKLLAEEPPKPERAGRSVRIRFPTAPGPERVLEAAALEKRFGGRRLFRVENLTVRRGERIALVGPNGAGKSTLLRMLLGELGSDDPAGFVRTGPGVRVGYYDQKLSGFDENLTLFETLHRLVGDKEAHNLLGAWLFPYDAQFKKVGDLSGGERARLALLNLALVEANLLILDEPTNHLDLETIEALEAALARYEGTLIVVSHDLAFLKNLATRTWRVQGGVFSDTPRPPDAPGAGATPAETASASAPKPKPAGRPRRRKSRWHTERLIEKLEAEIEDLHARLEALHARAAKPGLGPDDYAAIAREEAELKEALAAREAEWERAVEELEAG</sequence>
<evidence type="ECO:0000256" key="1">
    <source>
        <dbReference type="ARBA" id="ARBA00022741"/>
    </source>
</evidence>
<name>E4U4A2_OCEP5</name>
<keyword evidence="1" id="KW-0547">Nucleotide-binding</keyword>
<dbReference type="EMBL" id="CP002361">
    <property type="protein sequence ID" value="ADR36187.1"/>
    <property type="molecule type" value="Genomic_DNA"/>
</dbReference>
<dbReference type="Proteomes" id="UP000008722">
    <property type="component" value="Chromosome"/>
</dbReference>
<dbReference type="InterPro" id="IPR003439">
    <property type="entry name" value="ABC_transporter-like_ATP-bd"/>
</dbReference>
<dbReference type="InterPro" id="IPR017871">
    <property type="entry name" value="ABC_transporter-like_CS"/>
</dbReference>
<feature type="compositionally biased region" description="Basic residues" evidence="3">
    <location>
        <begin position="543"/>
        <end position="553"/>
    </location>
</feature>
<dbReference type="InterPro" id="IPR003593">
    <property type="entry name" value="AAA+_ATPase"/>
</dbReference>
<feature type="domain" description="ABC transporter" evidence="4">
    <location>
        <begin position="324"/>
        <end position="536"/>
    </location>
</feature>
<dbReference type="PANTHER" id="PTHR42855:SF2">
    <property type="entry name" value="DRUG RESISTANCE ABC TRANSPORTER,ATP-BINDING PROTEIN"/>
    <property type="match status" value="1"/>
</dbReference>
<evidence type="ECO:0000313" key="6">
    <source>
        <dbReference type="Proteomes" id="UP000008722"/>
    </source>
</evidence>
<dbReference type="InterPro" id="IPR032781">
    <property type="entry name" value="ABC_tran_Xtn"/>
</dbReference>
<dbReference type="PROSITE" id="PS50893">
    <property type="entry name" value="ABC_TRANSPORTER_2"/>
    <property type="match status" value="2"/>
</dbReference>
<dbReference type="CDD" id="cd03221">
    <property type="entry name" value="ABCF_EF-3"/>
    <property type="match status" value="2"/>
</dbReference>
<dbReference type="SUPFAM" id="SSF52540">
    <property type="entry name" value="P-loop containing nucleoside triphosphate hydrolases"/>
    <property type="match status" value="2"/>
</dbReference>
<dbReference type="OrthoDB" id="9762369at2"/>
<organism evidence="5 6">
    <name type="scientific">Oceanithermus profundus (strain DSM 14977 / NBRC 100410 / VKM B-2274 / 506)</name>
    <dbReference type="NCBI Taxonomy" id="670487"/>
    <lineage>
        <taxon>Bacteria</taxon>
        <taxon>Thermotogati</taxon>
        <taxon>Deinococcota</taxon>
        <taxon>Deinococci</taxon>
        <taxon>Thermales</taxon>
        <taxon>Thermaceae</taxon>
        <taxon>Oceanithermus</taxon>
    </lineage>
</organism>
<protein>
    <submittedName>
        <fullName evidence="5">ABC transporter related protein</fullName>
    </submittedName>
</protein>
<dbReference type="Gene3D" id="3.40.50.300">
    <property type="entry name" value="P-loop containing nucleotide triphosphate hydrolases"/>
    <property type="match status" value="2"/>
</dbReference>
<dbReference type="AlphaFoldDB" id="E4U4A2"/>
<dbReference type="eggNOG" id="COG0488">
    <property type="taxonomic scope" value="Bacteria"/>
</dbReference>
<evidence type="ECO:0000313" key="5">
    <source>
        <dbReference type="EMBL" id="ADR36187.1"/>
    </source>
</evidence>
<dbReference type="Pfam" id="PF12848">
    <property type="entry name" value="ABC_tran_Xtn"/>
    <property type="match status" value="1"/>
</dbReference>
<dbReference type="Pfam" id="PF00005">
    <property type="entry name" value="ABC_tran"/>
    <property type="match status" value="2"/>
</dbReference>
<feature type="compositionally biased region" description="Low complexity" evidence="3">
    <location>
        <begin position="524"/>
        <end position="539"/>
    </location>
</feature>
<dbReference type="GO" id="GO:0016887">
    <property type="term" value="F:ATP hydrolysis activity"/>
    <property type="evidence" value="ECO:0007669"/>
    <property type="project" value="InterPro"/>
</dbReference>
<dbReference type="InterPro" id="IPR027417">
    <property type="entry name" value="P-loop_NTPase"/>
</dbReference>
<dbReference type="InterPro" id="IPR051309">
    <property type="entry name" value="ABCF_ATPase"/>
</dbReference>
<evidence type="ECO:0000259" key="4">
    <source>
        <dbReference type="PROSITE" id="PS50893"/>
    </source>
</evidence>
<dbReference type="KEGG" id="opr:Ocepr_0730"/>
<feature type="domain" description="ABC transporter" evidence="4">
    <location>
        <begin position="4"/>
        <end position="251"/>
    </location>
</feature>
<reference evidence="6" key="1">
    <citation type="submission" date="2010-11" db="EMBL/GenBank/DDBJ databases">
        <title>The complete sequence of chromosome of Oceanithermus profundus DSM 14977.</title>
        <authorList>
            <consortium name="US DOE Joint Genome Institute (JGI-PGF)"/>
            <person name="Lucas S."/>
            <person name="Copeland A."/>
            <person name="Lapidus A."/>
            <person name="Bruce D."/>
            <person name="Goodwin L."/>
            <person name="Pitluck S."/>
            <person name="Kyrpides N."/>
            <person name="Mavromatis K."/>
            <person name="Pagani I."/>
            <person name="Ivanova N."/>
            <person name="Zhang X."/>
            <person name="Brettin T."/>
            <person name="Detter J.C."/>
            <person name="Tapia R."/>
            <person name="Han C."/>
            <person name="Land M."/>
            <person name="Hauser L."/>
            <person name="Markowitz V."/>
            <person name="Cheng J.-F."/>
            <person name="Hugenholtz P."/>
            <person name="Woyke T."/>
            <person name="Wu D."/>
            <person name="Tindall B."/>
            <person name="Faehnrich R."/>
            <person name="Brambilla E."/>
            <person name="Klenk H.-P."/>
            <person name="Eisen J.A."/>
        </authorList>
    </citation>
    <scope>NUCLEOTIDE SEQUENCE [LARGE SCALE GENOMIC DNA]</scope>
    <source>
        <strain evidence="6">DSM 14977 / NBRC 100410 / VKM B-2274 / 506</strain>
    </source>
</reference>
<dbReference type="FunFam" id="3.40.50.300:FF:000011">
    <property type="entry name" value="Putative ABC transporter ATP-binding component"/>
    <property type="match status" value="1"/>
</dbReference>
<dbReference type="PANTHER" id="PTHR42855">
    <property type="entry name" value="ABC TRANSPORTER ATP-BINDING SUBUNIT"/>
    <property type="match status" value="1"/>
</dbReference>
<dbReference type="RefSeq" id="WP_013457357.1">
    <property type="nucleotide sequence ID" value="NC_014761.1"/>
</dbReference>
<dbReference type="NCBIfam" id="NF000355">
    <property type="entry name" value="ribo_prot_ABC_F"/>
    <property type="match status" value="1"/>
</dbReference>
<dbReference type="PROSITE" id="PS00211">
    <property type="entry name" value="ABC_TRANSPORTER_1"/>
    <property type="match status" value="2"/>
</dbReference>
<keyword evidence="2" id="KW-0067">ATP-binding</keyword>
<dbReference type="STRING" id="670487.Ocepr_0730"/>
<dbReference type="GO" id="GO:0005524">
    <property type="term" value="F:ATP binding"/>
    <property type="evidence" value="ECO:0007669"/>
    <property type="project" value="UniProtKB-KW"/>
</dbReference>
<proteinExistence type="predicted"/>
<accession>E4U4A2</accession>
<dbReference type="SMART" id="SM00382">
    <property type="entry name" value="AAA"/>
    <property type="match status" value="2"/>
</dbReference>
<feature type="region of interest" description="Disordered" evidence="3">
    <location>
        <begin position="512"/>
        <end position="555"/>
    </location>
</feature>
<reference evidence="5 6" key="2">
    <citation type="journal article" date="2011" name="Stand. Genomic Sci.">
        <title>Complete genome sequence of Oceanithermus profundus type strain (506).</title>
        <authorList>
            <person name="Pati A."/>
            <person name="Zhang X."/>
            <person name="Lapidus A."/>
            <person name="Nolan M."/>
            <person name="Lucas S."/>
            <person name="Del Rio T.G."/>
            <person name="Tice H."/>
            <person name="Cheng J.F."/>
            <person name="Tapia R."/>
            <person name="Han C."/>
            <person name="Goodwin L."/>
            <person name="Pitluck S."/>
            <person name="Liolios K."/>
            <person name="Pagani I."/>
            <person name="Ivanova N."/>
            <person name="Mavromatis K."/>
            <person name="Chen A."/>
            <person name="Palaniappan K."/>
            <person name="Hauser L."/>
            <person name="Jeffries C.D."/>
            <person name="Brambilla E.M."/>
            <person name="Rohl A."/>
            <person name="Mwirichia R."/>
            <person name="Rohde M."/>
            <person name="Tindall B.J."/>
            <person name="Sikorski J."/>
            <person name="Wirth R."/>
            <person name="Goker M."/>
            <person name="Woyke T."/>
            <person name="Detter J.C."/>
            <person name="Bristow J."/>
            <person name="Eisen J.A."/>
            <person name="Markowitz V."/>
            <person name="Hugenholtz P."/>
            <person name="Kyrpides N.C."/>
            <person name="Klenk H.P."/>
            <person name="Land M."/>
        </authorList>
    </citation>
    <scope>NUCLEOTIDE SEQUENCE [LARGE SCALE GENOMIC DNA]</scope>
    <source>
        <strain evidence="6">DSM 14977 / NBRC 100410 / VKM B-2274 / 506</strain>
    </source>
</reference>
<evidence type="ECO:0000256" key="2">
    <source>
        <dbReference type="ARBA" id="ARBA00022840"/>
    </source>
</evidence>